<dbReference type="Proteomes" id="UP001499910">
    <property type="component" value="Unassembled WGS sequence"/>
</dbReference>
<feature type="chain" id="PRO_5046651184" evidence="4">
    <location>
        <begin position="19"/>
        <end position="244"/>
    </location>
</feature>
<reference evidence="6" key="1">
    <citation type="journal article" date="2019" name="Int. J. Syst. Evol. Microbiol.">
        <title>The Global Catalogue of Microorganisms (GCM) 10K type strain sequencing project: providing services to taxonomists for standard genome sequencing and annotation.</title>
        <authorList>
            <consortium name="The Broad Institute Genomics Platform"/>
            <consortium name="The Broad Institute Genome Sequencing Center for Infectious Disease"/>
            <person name="Wu L."/>
            <person name="Ma J."/>
        </authorList>
    </citation>
    <scope>NUCLEOTIDE SEQUENCE [LARGE SCALE GENOMIC DNA]</scope>
    <source>
        <strain evidence="6">JCM 18015</strain>
    </source>
</reference>
<evidence type="ECO:0000256" key="1">
    <source>
        <dbReference type="ARBA" id="ARBA00009175"/>
    </source>
</evidence>
<dbReference type="InterPro" id="IPR005950">
    <property type="entry name" value="ModA"/>
</dbReference>
<evidence type="ECO:0000256" key="3">
    <source>
        <dbReference type="ARBA" id="ARBA00022729"/>
    </source>
</evidence>
<dbReference type="EMBL" id="BAABHW010000004">
    <property type="protein sequence ID" value="GAA5077234.1"/>
    <property type="molecule type" value="Genomic_DNA"/>
</dbReference>
<dbReference type="PANTHER" id="PTHR30632">
    <property type="entry name" value="MOLYBDATE-BINDING PERIPLASMIC PROTEIN"/>
    <property type="match status" value="1"/>
</dbReference>
<sequence length="244" mass="24666">MFRLLVSLFLTLPGAALADPMLLAAASTGRALDAALAESGLPAITSYAASGVLARQIEQGGSTDLFLSANPRWMNHLVEAGLIEADSVSVLMSNSLVLIAPEGAGGLTPEGIAARLEGDSFVMADPQSAPVGAYGQAALESLGLWPAIEPSFVPMRNTVAAVTAVARGEAALGLVYASDAAGVAGVSVVWDIPSDAHPPIRYLIAPVMQGDDPEGAAALLDYLQSPEGGAVLAAHGFLAVAGRP</sequence>
<comment type="caution">
    <text evidence="5">The sequence shown here is derived from an EMBL/GenBank/DDBJ whole genome shotgun (WGS) entry which is preliminary data.</text>
</comment>
<name>A0ABP9LJ33_9RHOB</name>
<keyword evidence="2" id="KW-0479">Metal-binding</keyword>
<proteinExistence type="inferred from homology"/>
<protein>
    <submittedName>
        <fullName evidence="5">Molybdate ABC transporter substrate-binding protein</fullName>
    </submittedName>
</protein>
<evidence type="ECO:0000313" key="6">
    <source>
        <dbReference type="Proteomes" id="UP001499910"/>
    </source>
</evidence>
<keyword evidence="6" id="KW-1185">Reference proteome</keyword>
<evidence type="ECO:0000256" key="4">
    <source>
        <dbReference type="SAM" id="SignalP"/>
    </source>
</evidence>
<accession>A0ABP9LJ33</accession>
<organism evidence="5 6">
    <name type="scientific">[Roseibacterium] beibuensis</name>
    <dbReference type="NCBI Taxonomy" id="1193142"/>
    <lineage>
        <taxon>Bacteria</taxon>
        <taxon>Pseudomonadati</taxon>
        <taxon>Pseudomonadota</taxon>
        <taxon>Alphaproteobacteria</taxon>
        <taxon>Rhodobacterales</taxon>
        <taxon>Roseobacteraceae</taxon>
        <taxon>Roseicyclus</taxon>
    </lineage>
</organism>
<dbReference type="InterPro" id="IPR050682">
    <property type="entry name" value="ModA/WtpA"/>
</dbReference>
<gene>
    <name evidence="5" type="primary">modA_1</name>
    <name evidence="5" type="ORF">GCM10023209_27230</name>
</gene>
<dbReference type="PANTHER" id="PTHR30632:SF17">
    <property type="entry name" value="MOLYBDATE-BINDING PROTEIN MODA"/>
    <property type="match status" value="1"/>
</dbReference>
<feature type="signal peptide" evidence="4">
    <location>
        <begin position="1"/>
        <end position="18"/>
    </location>
</feature>
<keyword evidence="3 4" id="KW-0732">Signal</keyword>
<evidence type="ECO:0000313" key="5">
    <source>
        <dbReference type="EMBL" id="GAA5077234.1"/>
    </source>
</evidence>
<dbReference type="NCBIfam" id="TIGR01256">
    <property type="entry name" value="modA"/>
    <property type="match status" value="1"/>
</dbReference>
<evidence type="ECO:0000256" key="2">
    <source>
        <dbReference type="ARBA" id="ARBA00022723"/>
    </source>
</evidence>
<dbReference type="SUPFAM" id="SSF53850">
    <property type="entry name" value="Periplasmic binding protein-like II"/>
    <property type="match status" value="1"/>
</dbReference>
<dbReference type="Gene3D" id="3.40.190.10">
    <property type="entry name" value="Periplasmic binding protein-like II"/>
    <property type="match status" value="2"/>
</dbReference>
<comment type="similarity">
    <text evidence="1">Belongs to the bacterial solute-binding protein ModA family.</text>
</comment>
<dbReference type="RefSeq" id="WP_259549723.1">
    <property type="nucleotide sequence ID" value="NZ_BAABHW010000004.1"/>
</dbReference>
<dbReference type="Pfam" id="PF13531">
    <property type="entry name" value="SBP_bac_11"/>
    <property type="match status" value="1"/>
</dbReference>